<dbReference type="RefSeq" id="WP_130101103.1">
    <property type="nucleotide sequence ID" value="NZ_SDWW01000004.1"/>
</dbReference>
<organism evidence="2 3">
    <name type="scientific">Pengzhenrongella frigida</name>
    <dbReference type="NCBI Taxonomy" id="1259133"/>
    <lineage>
        <taxon>Bacteria</taxon>
        <taxon>Bacillati</taxon>
        <taxon>Actinomycetota</taxon>
        <taxon>Actinomycetes</taxon>
        <taxon>Micrococcales</taxon>
        <taxon>Pengzhenrongella</taxon>
    </lineage>
</organism>
<comment type="caution">
    <text evidence="2">The sequence shown here is derived from an EMBL/GenBank/DDBJ whole genome shotgun (WGS) entry which is preliminary data.</text>
</comment>
<dbReference type="EMBL" id="SDWW01000004">
    <property type="protein sequence ID" value="RYV52609.1"/>
    <property type="molecule type" value="Genomic_DNA"/>
</dbReference>
<keyword evidence="1" id="KW-1133">Transmembrane helix</keyword>
<evidence type="ECO:0000256" key="1">
    <source>
        <dbReference type="SAM" id="Phobius"/>
    </source>
</evidence>
<feature type="transmembrane region" description="Helical" evidence="1">
    <location>
        <begin position="150"/>
        <end position="174"/>
    </location>
</feature>
<accession>A0A4Q5N328</accession>
<name>A0A4Q5N328_9MICO</name>
<dbReference type="AlphaFoldDB" id="A0A4Q5N328"/>
<sequence>MTAVGMDVFADRERAATWWATSAAAAVIALVASGIGLADVDGTYGRETASFVDQAIAQDLVNVTLTAPATVLLAWLAWRGSVRAGLLWTGVLTFTVYNYVIYTMSIHVGPLFLAWVAVLGLTFWSLVGGLRALRPTAVAGRLAGAPRRVVGWYLVVIAGVFTMLWLSDIVPAMVESRVPQGAVDLALPSNPVHVLDLAFFLPAVVAVGRLVLLRRPTGLTLAPAAVVFLVMTGLPILVTPLVTAARGGEPAWQVMGPVGAITAAGVAVLVALLRRSTASAT</sequence>
<evidence type="ECO:0000313" key="3">
    <source>
        <dbReference type="Proteomes" id="UP000293764"/>
    </source>
</evidence>
<feature type="transmembrane region" description="Helical" evidence="1">
    <location>
        <begin position="16"/>
        <end position="40"/>
    </location>
</feature>
<dbReference type="Proteomes" id="UP000293764">
    <property type="component" value="Unassembled WGS sequence"/>
</dbReference>
<feature type="transmembrane region" description="Helical" evidence="1">
    <location>
        <begin position="194"/>
        <end position="212"/>
    </location>
</feature>
<keyword evidence="1" id="KW-0472">Membrane</keyword>
<keyword evidence="1" id="KW-0812">Transmembrane</keyword>
<feature type="transmembrane region" description="Helical" evidence="1">
    <location>
        <begin position="219"/>
        <end position="242"/>
    </location>
</feature>
<gene>
    <name evidence="2" type="ORF">EUA98_02620</name>
</gene>
<evidence type="ECO:0000313" key="2">
    <source>
        <dbReference type="EMBL" id="RYV52609.1"/>
    </source>
</evidence>
<keyword evidence="3" id="KW-1185">Reference proteome</keyword>
<feature type="transmembrane region" description="Helical" evidence="1">
    <location>
        <begin position="254"/>
        <end position="273"/>
    </location>
</feature>
<proteinExistence type="predicted"/>
<reference evidence="2 3" key="1">
    <citation type="submission" date="2019-01" db="EMBL/GenBank/DDBJ databases">
        <title>Novel species of Cellulomonas.</title>
        <authorList>
            <person name="Liu Q."/>
            <person name="Xin Y.-H."/>
        </authorList>
    </citation>
    <scope>NUCLEOTIDE SEQUENCE [LARGE SCALE GENOMIC DNA]</scope>
    <source>
        <strain evidence="2 3">HLT2-17</strain>
    </source>
</reference>
<feature type="transmembrane region" description="Helical" evidence="1">
    <location>
        <begin position="85"/>
        <end position="106"/>
    </location>
</feature>
<protein>
    <submittedName>
        <fullName evidence="2">Uncharacterized protein</fullName>
    </submittedName>
</protein>
<feature type="transmembrane region" description="Helical" evidence="1">
    <location>
        <begin position="112"/>
        <end position="130"/>
    </location>
</feature>
<dbReference type="OrthoDB" id="4945830at2"/>